<sequence length="133" mass="14423">MPDSPLPDAPARYVFVYGTLRHGGSNDITRLWPAPTWVGTASVEGVLYHLGAYPGLRLQGGGQVCGEVYRIPQALEAVLDRIEDITPGPGDEYGKRELLVEVAGHRLPCLVYEVAPWRCAAAPRIASGDWLQA</sequence>
<proteinExistence type="predicted"/>
<protein>
    <submittedName>
        <fullName evidence="2">Gamma-glutamylcyclotransferase</fullName>
    </submittedName>
</protein>
<gene>
    <name evidence="2" type="ORF">GCM10023090_21260</name>
</gene>
<dbReference type="CDD" id="cd06661">
    <property type="entry name" value="GGCT_like"/>
    <property type="match status" value="1"/>
</dbReference>
<dbReference type="Proteomes" id="UP001501788">
    <property type="component" value="Unassembled WGS sequence"/>
</dbReference>
<dbReference type="InterPro" id="IPR013024">
    <property type="entry name" value="GGCT-like"/>
</dbReference>
<keyword evidence="3" id="KW-1185">Reference proteome</keyword>
<evidence type="ECO:0000313" key="3">
    <source>
        <dbReference type="Proteomes" id="UP001501788"/>
    </source>
</evidence>
<evidence type="ECO:0000259" key="1">
    <source>
        <dbReference type="Pfam" id="PF06094"/>
    </source>
</evidence>
<feature type="domain" description="Gamma-glutamylcyclotransferase AIG2-like" evidence="1">
    <location>
        <begin position="14"/>
        <end position="131"/>
    </location>
</feature>
<dbReference type="EMBL" id="BAABEX010000022">
    <property type="protein sequence ID" value="GAA4425958.1"/>
    <property type="molecule type" value="Genomic_DNA"/>
</dbReference>
<name>A0ABP8LAF3_9BURK</name>
<dbReference type="SUPFAM" id="SSF110857">
    <property type="entry name" value="Gamma-glutamyl cyclotransferase-like"/>
    <property type="match status" value="1"/>
</dbReference>
<dbReference type="InterPro" id="IPR009288">
    <property type="entry name" value="AIG2-like_dom"/>
</dbReference>
<dbReference type="Gene3D" id="3.10.490.10">
    <property type="entry name" value="Gamma-glutamyl cyclotransferase-like"/>
    <property type="match status" value="1"/>
</dbReference>
<accession>A0ABP8LAF3</accession>
<dbReference type="Pfam" id="PF06094">
    <property type="entry name" value="GGACT"/>
    <property type="match status" value="1"/>
</dbReference>
<dbReference type="InterPro" id="IPR036568">
    <property type="entry name" value="GGCT-like_sf"/>
</dbReference>
<dbReference type="RefSeq" id="WP_345064574.1">
    <property type="nucleotide sequence ID" value="NZ_BAABEX010000022.1"/>
</dbReference>
<comment type="caution">
    <text evidence="2">The sequence shown here is derived from an EMBL/GenBank/DDBJ whole genome shotgun (WGS) entry which is preliminary data.</text>
</comment>
<organism evidence="2 3">
    <name type="scientific">Acidovorax lacteus</name>
    <dbReference type="NCBI Taxonomy" id="1924988"/>
    <lineage>
        <taxon>Bacteria</taxon>
        <taxon>Pseudomonadati</taxon>
        <taxon>Pseudomonadota</taxon>
        <taxon>Betaproteobacteria</taxon>
        <taxon>Burkholderiales</taxon>
        <taxon>Comamonadaceae</taxon>
        <taxon>Acidovorax</taxon>
    </lineage>
</organism>
<reference evidence="3" key="1">
    <citation type="journal article" date="2019" name="Int. J. Syst. Evol. Microbiol.">
        <title>The Global Catalogue of Microorganisms (GCM) 10K type strain sequencing project: providing services to taxonomists for standard genome sequencing and annotation.</title>
        <authorList>
            <consortium name="The Broad Institute Genomics Platform"/>
            <consortium name="The Broad Institute Genome Sequencing Center for Infectious Disease"/>
            <person name="Wu L."/>
            <person name="Ma J."/>
        </authorList>
    </citation>
    <scope>NUCLEOTIDE SEQUENCE [LARGE SCALE GENOMIC DNA]</scope>
    <source>
        <strain evidence="3">JCM 31890</strain>
    </source>
</reference>
<evidence type="ECO:0000313" key="2">
    <source>
        <dbReference type="EMBL" id="GAA4425958.1"/>
    </source>
</evidence>